<evidence type="ECO:0000256" key="1">
    <source>
        <dbReference type="ARBA" id="ARBA00022737"/>
    </source>
</evidence>
<feature type="repeat" description="ANK" evidence="3">
    <location>
        <begin position="302"/>
        <end position="334"/>
    </location>
</feature>
<evidence type="ECO:0000256" key="3">
    <source>
        <dbReference type="PROSITE-ProRule" id="PRU00023"/>
    </source>
</evidence>
<feature type="region of interest" description="Disordered" evidence="5">
    <location>
        <begin position="1"/>
        <end position="85"/>
    </location>
</feature>
<evidence type="ECO:0000313" key="8">
    <source>
        <dbReference type="Proteomes" id="UP000037460"/>
    </source>
</evidence>
<feature type="transmembrane region" description="Helical" evidence="6">
    <location>
        <begin position="777"/>
        <end position="799"/>
    </location>
</feature>
<dbReference type="InterPro" id="IPR002110">
    <property type="entry name" value="Ankyrin_rpt"/>
</dbReference>
<dbReference type="InterPro" id="IPR036770">
    <property type="entry name" value="Ankyrin_rpt-contain_sf"/>
</dbReference>
<feature type="coiled-coil region" evidence="4">
    <location>
        <begin position="1036"/>
        <end position="1096"/>
    </location>
</feature>
<dbReference type="EMBL" id="JWZX01002201">
    <property type="protein sequence ID" value="KOO30569.1"/>
    <property type="molecule type" value="Genomic_DNA"/>
</dbReference>
<dbReference type="OrthoDB" id="426293at2759"/>
<dbReference type="Gene3D" id="1.25.40.20">
    <property type="entry name" value="Ankyrin repeat-containing domain"/>
    <property type="match status" value="1"/>
</dbReference>
<feature type="compositionally biased region" description="Basic and acidic residues" evidence="5">
    <location>
        <begin position="257"/>
        <end position="276"/>
    </location>
</feature>
<name>A0A0M0JVL7_9EUKA</name>
<keyword evidence="6" id="KW-1133">Transmembrane helix</keyword>
<keyword evidence="6" id="KW-0812">Transmembrane</keyword>
<dbReference type="SMART" id="SM00248">
    <property type="entry name" value="ANK"/>
    <property type="match status" value="2"/>
</dbReference>
<protein>
    <submittedName>
        <fullName evidence="7">Uncharacterized protein</fullName>
    </submittedName>
</protein>
<dbReference type="PROSITE" id="PS50297">
    <property type="entry name" value="ANK_REP_REGION"/>
    <property type="match status" value="2"/>
</dbReference>
<dbReference type="Pfam" id="PF12796">
    <property type="entry name" value="Ank_2"/>
    <property type="match status" value="1"/>
</dbReference>
<evidence type="ECO:0000256" key="6">
    <source>
        <dbReference type="SAM" id="Phobius"/>
    </source>
</evidence>
<evidence type="ECO:0000256" key="4">
    <source>
        <dbReference type="SAM" id="Coils"/>
    </source>
</evidence>
<sequence>MWAAKADAAPSTPFVSFARPPGSPEPKAVYPLIGSGAPLTPPKDGYKPSFLMQEMSKSRSSTSPTRQSHEVRGSPTKLAGDKTGPTVGLDSFAIQTAKKTFTAMHATTNREGNSPFGMYKSASPPKVGTDSFMVSNVRATTERAREAAASPGLLRGFSAVTEESLMNRFVHEVNEMRKDTSPTKARNPFNLAGSLKPATILTSDFAIKVSTSVPKVPVRRMGGGAPFGVAAKPNIGGDAFMFSHLKKIAPFKGGAAHSKEDEDGAPRPDEDELRKKIETGEVSEVKRLIVVERADVNHKYEHDATPAYVASEEDQPECLKLLIENGADVNLARSNGRTPTYIACSNGHTECLTLLIESGADAQTPSHSKRTPLDAARGRGHAAAAAIVIIATLDKTDLTTDELKALKVPGLLEVALSAAFAKSRLRTLERVAYLVERFRAEADRVKRLDVPICTQFMALVLRVQQAAVGLLRALDAAEVKRLLGEERGARARMALVLAECKVTLADVTLQQATAAQWSLVSPEGFMDAAMIALRSVWHAAVIAVYPPFEKILVKDRNEELKSARTDFKVEEENKPSDDKVEEENKPIYDGTSEYIAFKVDGKVVSSFWRKGNGTSDKRKKAARATFFSHCAEHAEEKAESVLRLYPILEPAFRFYAWTSLQLLLAVLLTALPAERGEHITALLLVWTVQLAVLEAHEAYANRPLWAADPLNMLEMPASILASGGLILRFMPSLQNLERALLAGGILLMFVSQTLRLLERSPKIGPLVLMAQKMIPDTLRFLSLIIGPVVGIAFSMVVLFKGQSASGLGEECFMYDDDYAGGRHLAGHHSGGKSGSSADSSGEDGSGSGIMVSASSAVNSIEIYIRSTVAFFEILLGSNNQLGCLRASTHPLASVLLMDGFLVMIVLVGSNMLIALMAKTFAILHEQQETNYMFLTSLLTVSWANKGAVPPPFAVLGLPYLLISSTLSCTRSPGAHVWKKMHTSEEGEDTDEAKDSPEYLMRKHKEPDSLTVREIHEKMKKYLKERVGDQGEDDKYRTQMAREQAQIKAELAELRTELIAKVYEMMMQQAVMMEQQAVMMEQQAEAMKQQLQALDAKVDALPVVKLADCQWGVDSGS</sequence>
<dbReference type="InterPro" id="IPR050776">
    <property type="entry name" value="Ank_Repeat/CDKN_Inhibitor"/>
</dbReference>
<feature type="transmembrane region" description="Helical" evidence="6">
    <location>
        <begin position="894"/>
        <end position="917"/>
    </location>
</feature>
<dbReference type="Proteomes" id="UP000037460">
    <property type="component" value="Unassembled WGS sequence"/>
</dbReference>
<accession>A0A0M0JVL7</accession>
<proteinExistence type="predicted"/>
<feature type="repeat" description="ANK" evidence="3">
    <location>
        <begin position="335"/>
        <end position="367"/>
    </location>
</feature>
<evidence type="ECO:0000256" key="5">
    <source>
        <dbReference type="SAM" id="MobiDB-lite"/>
    </source>
</evidence>
<dbReference type="AlphaFoldDB" id="A0A0M0JVL7"/>
<reference evidence="8" key="1">
    <citation type="journal article" date="2015" name="PLoS Genet.">
        <title>Genome Sequence and Transcriptome Analyses of Chrysochromulina tobin: Metabolic Tools for Enhanced Algal Fitness in the Prominent Order Prymnesiales (Haptophyceae).</title>
        <authorList>
            <person name="Hovde B.T."/>
            <person name="Deodato C.R."/>
            <person name="Hunsperger H.M."/>
            <person name="Ryken S.A."/>
            <person name="Yost W."/>
            <person name="Jha R.K."/>
            <person name="Patterson J."/>
            <person name="Monnat R.J. Jr."/>
            <person name="Barlow S.B."/>
            <person name="Starkenburg S.R."/>
            <person name="Cattolico R.A."/>
        </authorList>
    </citation>
    <scope>NUCLEOTIDE SEQUENCE</scope>
    <source>
        <strain evidence="8">CCMP291</strain>
    </source>
</reference>
<keyword evidence="8" id="KW-1185">Reference proteome</keyword>
<organism evidence="7 8">
    <name type="scientific">Chrysochromulina tobinii</name>
    <dbReference type="NCBI Taxonomy" id="1460289"/>
    <lineage>
        <taxon>Eukaryota</taxon>
        <taxon>Haptista</taxon>
        <taxon>Haptophyta</taxon>
        <taxon>Prymnesiophyceae</taxon>
        <taxon>Prymnesiales</taxon>
        <taxon>Chrysochromulinaceae</taxon>
        <taxon>Chrysochromulina</taxon>
    </lineage>
</organism>
<evidence type="ECO:0000313" key="7">
    <source>
        <dbReference type="EMBL" id="KOO30569.1"/>
    </source>
</evidence>
<gene>
    <name evidence="7" type="ORF">Ctob_009045</name>
</gene>
<keyword evidence="6" id="KW-0472">Membrane</keyword>
<dbReference type="PROSITE" id="PS50088">
    <property type="entry name" value="ANK_REPEAT"/>
    <property type="match status" value="2"/>
</dbReference>
<keyword evidence="4" id="KW-0175">Coiled coil</keyword>
<comment type="caution">
    <text evidence="7">The sequence shown here is derived from an EMBL/GenBank/DDBJ whole genome shotgun (WGS) entry which is preliminary data.</text>
</comment>
<dbReference type="SUPFAM" id="SSF48403">
    <property type="entry name" value="Ankyrin repeat"/>
    <property type="match status" value="1"/>
</dbReference>
<keyword evidence="1" id="KW-0677">Repeat</keyword>
<keyword evidence="2 3" id="KW-0040">ANK repeat</keyword>
<feature type="transmembrane region" description="Helical" evidence="6">
    <location>
        <begin position="739"/>
        <end position="757"/>
    </location>
</feature>
<evidence type="ECO:0000256" key="2">
    <source>
        <dbReference type="ARBA" id="ARBA00023043"/>
    </source>
</evidence>
<feature type="region of interest" description="Disordered" evidence="5">
    <location>
        <begin position="253"/>
        <end position="276"/>
    </location>
</feature>
<dbReference type="PANTHER" id="PTHR24201">
    <property type="entry name" value="ANK_REP_REGION DOMAIN-CONTAINING PROTEIN"/>
    <property type="match status" value="1"/>
</dbReference>
<dbReference type="PANTHER" id="PTHR24201:SF15">
    <property type="entry name" value="ANKYRIN REPEAT DOMAIN-CONTAINING PROTEIN 66"/>
    <property type="match status" value="1"/>
</dbReference>